<dbReference type="EMBL" id="JAJHJB010000050">
    <property type="protein sequence ID" value="MCC5468136.1"/>
    <property type="molecule type" value="Genomic_DNA"/>
</dbReference>
<dbReference type="InterPro" id="IPR000182">
    <property type="entry name" value="GNAT_dom"/>
</dbReference>
<dbReference type="InterPro" id="IPR016181">
    <property type="entry name" value="Acyl_CoA_acyltransferase"/>
</dbReference>
<dbReference type="Pfam" id="PF13302">
    <property type="entry name" value="Acetyltransf_3"/>
    <property type="match status" value="1"/>
</dbReference>
<sequence>MCEPFFRNTPQFETKRLLLRKLIPEDAEDIFAYALDNEVTKFMTWDTHKSLEDSREFIKFTLDRYAKDDAGDWGIVLKETGKLIGVLGFVYSDEKNRWAELGYVLRRSYWGKGIMPEAVNRILQFVFNDMQLNRVQCCHALPNEKSGRVMQKVGMSFEGIAREKMFAKGRYWDVKQYAILRSDWERRDKGQ</sequence>
<gene>
    <name evidence="2" type="ORF">LMF89_22630</name>
</gene>
<proteinExistence type="predicted"/>
<feature type="domain" description="N-acetyltransferase" evidence="1">
    <location>
        <begin position="17"/>
        <end position="178"/>
    </location>
</feature>
<dbReference type="PANTHER" id="PTHR43792:SF9">
    <property type="entry name" value="RIBOSOMAL-PROTEIN-ALANINE ACETYLTRANSFERASE"/>
    <property type="match status" value="1"/>
</dbReference>
<dbReference type="SUPFAM" id="SSF55729">
    <property type="entry name" value="Acyl-CoA N-acyltransferases (Nat)"/>
    <property type="match status" value="1"/>
</dbReference>
<accession>A0ABS8HY93</accession>
<evidence type="ECO:0000259" key="1">
    <source>
        <dbReference type="PROSITE" id="PS51186"/>
    </source>
</evidence>
<evidence type="ECO:0000313" key="3">
    <source>
        <dbReference type="Proteomes" id="UP001165492"/>
    </source>
</evidence>
<dbReference type="RefSeq" id="WP_229537024.1">
    <property type="nucleotide sequence ID" value="NZ_JAJHJB010000050.1"/>
</dbReference>
<comment type="caution">
    <text evidence="2">The sequence shown here is derived from an EMBL/GenBank/DDBJ whole genome shotgun (WGS) entry which is preliminary data.</text>
</comment>
<dbReference type="PROSITE" id="PS51186">
    <property type="entry name" value="GNAT"/>
    <property type="match status" value="1"/>
</dbReference>
<dbReference type="Proteomes" id="UP001165492">
    <property type="component" value="Unassembled WGS sequence"/>
</dbReference>
<reference evidence="2" key="1">
    <citation type="submission" date="2021-11" db="EMBL/GenBank/DDBJ databases">
        <title>Description of a new species Pelosinus isolated from the bottom sediments of Lake Baikal.</title>
        <authorList>
            <person name="Zakharyuk A."/>
        </authorList>
    </citation>
    <scope>NUCLEOTIDE SEQUENCE</scope>
    <source>
        <strain evidence="2">Bkl1</strain>
    </source>
</reference>
<dbReference type="PANTHER" id="PTHR43792">
    <property type="entry name" value="GNAT FAMILY, PUTATIVE (AFU_ORTHOLOGUE AFUA_3G00765)-RELATED-RELATED"/>
    <property type="match status" value="1"/>
</dbReference>
<name>A0ABS8HY93_9FIRM</name>
<evidence type="ECO:0000313" key="2">
    <source>
        <dbReference type="EMBL" id="MCC5468136.1"/>
    </source>
</evidence>
<keyword evidence="3" id="KW-1185">Reference proteome</keyword>
<dbReference type="InterPro" id="IPR051531">
    <property type="entry name" value="N-acetyltransferase"/>
</dbReference>
<protein>
    <submittedName>
        <fullName evidence="2">GNAT family N-acetyltransferase</fullName>
    </submittedName>
</protein>
<dbReference type="Gene3D" id="3.40.630.30">
    <property type="match status" value="1"/>
</dbReference>
<organism evidence="2 3">
    <name type="scientific">Pelosinus baikalensis</name>
    <dbReference type="NCBI Taxonomy" id="2892015"/>
    <lineage>
        <taxon>Bacteria</taxon>
        <taxon>Bacillati</taxon>
        <taxon>Bacillota</taxon>
        <taxon>Negativicutes</taxon>
        <taxon>Selenomonadales</taxon>
        <taxon>Sporomusaceae</taxon>
        <taxon>Pelosinus</taxon>
    </lineage>
</organism>